<evidence type="ECO:0000259" key="2">
    <source>
        <dbReference type="PROSITE" id="PS50110"/>
    </source>
</evidence>
<dbReference type="PROSITE" id="PS50110">
    <property type="entry name" value="RESPONSE_REGULATORY"/>
    <property type="match status" value="1"/>
</dbReference>
<accession>A0ABX0H3Y1</accession>
<dbReference type="PANTHER" id="PTHR37299:SF1">
    <property type="entry name" value="STAGE 0 SPORULATION PROTEIN A HOMOLOG"/>
    <property type="match status" value="1"/>
</dbReference>
<feature type="modified residue" description="4-aspartylphosphate" evidence="1">
    <location>
        <position position="60"/>
    </location>
</feature>
<organism evidence="4 5">
    <name type="scientific">Cyclobacterium plantarum</name>
    <dbReference type="NCBI Taxonomy" id="2716263"/>
    <lineage>
        <taxon>Bacteria</taxon>
        <taxon>Pseudomonadati</taxon>
        <taxon>Bacteroidota</taxon>
        <taxon>Cytophagia</taxon>
        <taxon>Cytophagales</taxon>
        <taxon>Cyclobacteriaceae</taxon>
        <taxon>Cyclobacterium</taxon>
    </lineage>
</organism>
<gene>
    <name evidence="4" type="ORF">G9Q97_06885</name>
</gene>
<dbReference type="SMART" id="SM00850">
    <property type="entry name" value="LytTR"/>
    <property type="match status" value="1"/>
</dbReference>
<evidence type="ECO:0000259" key="3">
    <source>
        <dbReference type="PROSITE" id="PS50930"/>
    </source>
</evidence>
<proteinExistence type="predicted"/>
<dbReference type="InterPro" id="IPR011006">
    <property type="entry name" value="CheY-like_superfamily"/>
</dbReference>
<dbReference type="InterPro" id="IPR001789">
    <property type="entry name" value="Sig_transdc_resp-reg_receiver"/>
</dbReference>
<dbReference type="InterPro" id="IPR007492">
    <property type="entry name" value="LytTR_DNA-bd_dom"/>
</dbReference>
<feature type="domain" description="Response regulatory" evidence="2">
    <location>
        <begin position="8"/>
        <end position="120"/>
    </location>
</feature>
<dbReference type="PANTHER" id="PTHR37299">
    <property type="entry name" value="TRANSCRIPTIONAL REGULATOR-RELATED"/>
    <property type="match status" value="1"/>
</dbReference>
<evidence type="ECO:0000313" key="4">
    <source>
        <dbReference type="EMBL" id="NHE56535.1"/>
    </source>
</evidence>
<dbReference type="PROSITE" id="PS50930">
    <property type="entry name" value="HTH_LYTTR"/>
    <property type="match status" value="1"/>
</dbReference>
<dbReference type="Proteomes" id="UP000649799">
    <property type="component" value="Unassembled WGS sequence"/>
</dbReference>
<protein>
    <submittedName>
        <fullName evidence="4">Response regulator</fullName>
    </submittedName>
</protein>
<reference evidence="4 5" key="1">
    <citation type="submission" date="2020-03" db="EMBL/GenBank/DDBJ databases">
        <title>Cyclobacterium plantarum sp. nov., a marine bacterium isolated from a coastal-marine wetland.</title>
        <authorList>
            <person name="Sanchez-Porro C."/>
            <person name="Ventosa A."/>
            <person name="Amoozegar M."/>
        </authorList>
    </citation>
    <scope>NUCLEOTIDE SEQUENCE [LARGE SCALE GENOMIC DNA]</scope>
    <source>
        <strain evidence="4 5">GBPx2</strain>
    </source>
</reference>
<keyword evidence="1" id="KW-0597">Phosphoprotein</keyword>
<evidence type="ECO:0000256" key="1">
    <source>
        <dbReference type="PROSITE-ProRule" id="PRU00169"/>
    </source>
</evidence>
<dbReference type="Gene3D" id="3.40.50.2300">
    <property type="match status" value="1"/>
</dbReference>
<name>A0ABX0H3Y1_9BACT</name>
<dbReference type="InterPro" id="IPR046947">
    <property type="entry name" value="LytR-like"/>
</dbReference>
<dbReference type="Pfam" id="PF04397">
    <property type="entry name" value="LytTR"/>
    <property type="match status" value="1"/>
</dbReference>
<keyword evidence="5" id="KW-1185">Reference proteome</keyword>
<dbReference type="RefSeq" id="WP_166144506.1">
    <property type="nucleotide sequence ID" value="NZ_JAANYN010000002.1"/>
</dbReference>
<comment type="caution">
    <text evidence="4">The sequence shown here is derived from an EMBL/GenBank/DDBJ whole genome shotgun (WGS) entry which is preliminary data.</text>
</comment>
<dbReference type="Pfam" id="PF00072">
    <property type="entry name" value="Response_reg"/>
    <property type="match status" value="1"/>
</dbReference>
<dbReference type="SMART" id="SM00448">
    <property type="entry name" value="REC"/>
    <property type="match status" value="1"/>
</dbReference>
<evidence type="ECO:0000313" key="5">
    <source>
        <dbReference type="Proteomes" id="UP000649799"/>
    </source>
</evidence>
<sequence length="257" mass="30137">MKINRPYKTIIVDDEPLARLRLQTLMREYPDFFEIIAEATNGEEAIEKITQMKPELLFLDIQMPVISGFDVLKALNYFPKVIFCTAYDEFALKAFDTNCLDYLVKPLTKERFAKTLEKLDQPISKINSEINLNKLIEQFAQEYTKNEASSIPVKVGDRIIFLRLEEVSYLQADEKYVSIVTKYAKSYILDSSLKKLEDKLPAYFIRVHKSYLINKNLLKEIRKHFNSRFLLIMDDYSQSEITSGRSYYQAIKTLIDY</sequence>
<dbReference type="Gene3D" id="2.40.50.1020">
    <property type="entry name" value="LytTr DNA-binding domain"/>
    <property type="match status" value="1"/>
</dbReference>
<dbReference type="EMBL" id="JAANYN010000002">
    <property type="protein sequence ID" value="NHE56535.1"/>
    <property type="molecule type" value="Genomic_DNA"/>
</dbReference>
<dbReference type="SUPFAM" id="SSF52172">
    <property type="entry name" value="CheY-like"/>
    <property type="match status" value="1"/>
</dbReference>
<feature type="domain" description="HTH LytTR-type" evidence="3">
    <location>
        <begin position="151"/>
        <end position="257"/>
    </location>
</feature>